<proteinExistence type="predicted"/>
<dbReference type="EMBL" id="MN740763">
    <property type="protein sequence ID" value="QHS82147.1"/>
    <property type="molecule type" value="Genomic_DNA"/>
</dbReference>
<protein>
    <submittedName>
        <fullName evidence="1">Uncharacterized protein</fullName>
    </submittedName>
</protein>
<sequence>MDINYFLLCKNRYDKIIHSLDNIIENLDDINFLTDKFVSDEIINTHVIFSKPINNDIFLQQKLYVQYLKCECLKQIYLLCEHEFIDDTIDIDPDRSTSIRYCKYCESSENLK</sequence>
<organism evidence="1">
    <name type="scientific">viral metagenome</name>
    <dbReference type="NCBI Taxonomy" id="1070528"/>
    <lineage>
        <taxon>unclassified sequences</taxon>
        <taxon>metagenomes</taxon>
        <taxon>organismal metagenomes</taxon>
    </lineage>
</organism>
<accession>A0A6C0AQJ8</accession>
<name>A0A6C0AQJ8_9ZZZZ</name>
<evidence type="ECO:0000313" key="1">
    <source>
        <dbReference type="EMBL" id="QHS82147.1"/>
    </source>
</evidence>
<reference evidence="1" key="1">
    <citation type="journal article" date="2020" name="Nature">
        <title>Giant virus diversity and host interactions through global metagenomics.</title>
        <authorList>
            <person name="Schulz F."/>
            <person name="Roux S."/>
            <person name="Paez-Espino D."/>
            <person name="Jungbluth S."/>
            <person name="Walsh D.A."/>
            <person name="Denef V.J."/>
            <person name="McMahon K.D."/>
            <person name="Konstantinidis K.T."/>
            <person name="Eloe-Fadrosh E.A."/>
            <person name="Kyrpides N.C."/>
            <person name="Woyke T."/>
        </authorList>
    </citation>
    <scope>NUCLEOTIDE SEQUENCE</scope>
    <source>
        <strain evidence="1">GVMAG-S-1101165-79</strain>
    </source>
</reference>
<dbReference type="AlphaFoldDB" id="A0A6C0AQJ8"/>